<dbReference type="SUPFAM" id="SSF49464">
    <property type="entry name" value="Carboxypeptidase regulatory domain-like"/>
    <property type="match status" value="3"/>
</dbReference>
<keyword evidence="2" id="KW-0732">Signal</keyword>
<dbReference type="Proteomes" id="UP000503447">
    <property type="component" value="Chromosome"/>
</dbReference>
<evidence type="ECO:0000313" key="3">
    <source>
        <dbReference type="EMBL" id="QJW99975.1"/>
    </source>
</evidence>
<accession>A0A6M5Z1M1</accession>
<dbReference type="Gene3D" id="2.60.40.1120">
    <property type="entry name" value="Carboxypeptidase-like, regulatory domain"/>
    <property type="match status" value="2"/>
</dbReference>
<feature type="signal peptide" evidence="2">
    <location>
        <begin position="1"/>
        <end position="20"/>
    </location>
</feature>
<evidence type="ECO:0000256" key="1">
    <source>
        <dbReference type="SAM" id="MobiDB-lite"/>
    </source>
</evidence>
<sequence>MSRPGLLVLVAVFAPLAGGADEPASTPLRAITTEGKPVAGAKVWVYWHTHTAEEPAEPPPLVADTDGRVSVPGKKGGPIGVPQLFARDSAGRIGQSMLVLSSTADPEESSEAAVTLLDTAERAGRVTAPDGKPVAGAVVTPTAYAIQEARTMVIGQCSHFDLPPWERNRLAARTDADGRFKLVTPALGYSTSYTVTAQGFGKSDWTAPTGVALDTKLSVPGTVTVTTTGIDPAQFRWIVQLSPLEKPTGEPAARPLRHFGAVLDAAGKVVIEDVVPGRYELTVPSNARVPGVFQKGEPFEVVPGKGTAVAAKFGPAARVTGRVTDKETGKGLAGADVSVSVSDGPGQQPREYLQVETDRDGRFTAHGPAGWYAVEVGTAPAGYSLSPPAGARGGSEPVKVAAGKSHEFLAPLALRKKVTFAGRVLTAEGKPAAGATVRFGNSEYTNRTGSSGRVVADRDGRFAVENLDPDDTVWPRVHLGKAANVPEIFELEKTTGPVTLEISEATAARFTGRVVDRHGKAVAGAKVRLNCWVGNVVGSVTTTTTDADGRYAFAGLWSRDRYDVYVTAKGYAEGTAKERIGEAGEVQAFADVRLVRANLAVSGTVVGPDGKPVAGVELFSVDGPSRLATASGADGRFTLTGFYEGGAFLFARGAGYRLAAVPVFPEKPDRVTVSLVRADAPPAPAGVSAEHAAQLEALARHVLALVWDNHEALGSGGAAVEFMARIDPATAKKWRDEEKKRTGGKTDFTPRIDRSLREKTLFATARDDIDEALAIIGALKAADGAREATRVGKRMLAVDRAKALRLAEEAVVRARLCEPPEQIGALAEAGDLAVRAGSAGGKRIIAEAGERAAKLTPDEHGRYSHAIGLAAANLAPHDWPKAEALLAKLNDPFDYNRYLSAAVDRVARTDPDRAKKLLDHFKPDNWNYHTEARLRLAFAIAPDRPDEAAKLFLNTKDPGYHVLGLIQLAGQFNLTDKTRAVKTIDAAFELLERDPAAFHRGSTIGKREYLAVVATVRAKQIGHPDVAALVARTLAMRPVGRDYKWAPDERDEERVHLAAVLALVDPGAARHLLAGIATPNEFLARAPAQSRDWLFALALADPERAKGLADKLLERAKAARGGQDALSETGLVELGSILTAHDRLRELAIYGNMPREIEDD</sequence>
<feature type="region of interest" description="Disordered" evidence="1">
    <location>
        <begin position="327"/>
        <end position="349"/>
    </location>
</feature>
<dbReference type="EMBL" id="CP053452">
    <property type="protein sequence ID" value="QJW99975.1"/>
    <property type="molecule type" value="Genomic_DNA"/>
</dbReference>
<dbReference type="KEGG" id="ftj:FTUN_7598"/>
<dbReference type="InterPro" id="IPR008969">
    <property type="entry name" value="CarboxyPept-like_regulatory"/>
</dbReference>
<evidence type="ECO:0000256" key="2">
    <source>
        <dbReference type="SAM" id="SignalP"/>
    </source>
</evidence>
<evidence type="ECO:0000313" key="4">
    <source>
        <dbReference type="Proteomes" id="UP000503447"/>
    </source>
</evidence>
<organism evidence="3 4">
    <name type="scientific">Frigoriglobus tundricola</name>
    <dbReference type="NCBI Taxonomy" id="2774151"/>
    <lineage>
        <taxon>Bacteria</taxon>
        <taxon>Pseudomonadati</taxon>
        <taxon>Planctomycetota</taxon>
        <taxon>Planctomycetia</taxon>
        <taxon>Gemmatales</taxon>
        <taxon>Gemmataceae</taxon>
        <taxon>Frigoriglobus</taxon>
    </lineage>
</organism>
<gene>
    <name evidence="3" type="ORF">FTUN_7598</name>
</gene>
<dbReference type="InterPro" id="IPR013784">
    <property type="entry name" value="Carb-bd-like_fold"/>
</dbReference>
<proteinExistence type="predicted"/>
<dbReference type="RefSeq" id="WP_171474837.1">
    <property type="nucleotide sequence ID" value="NZ_CP053452.2"/>
</dbReference>
<reference evidence="4" key="1">
    <citation type="submission" date="2020-05" db="EMBL/GenBank/DDBJ databases">
        <title>Frigoriglobus tundricola gen. nov., sp. nov., a psychrotolerant cellulolytic planctomycete of the family Gemmataceae with two divergent copies of 16S rRNA gene.</title>
        <authorList>
            <person name="Kulichevskaya I.S."/>
            <person name="Ivanova A.A."/>
            <person name="Naumoff D.G."/>
            <person name="Beletsky A.V."/>
            <person name="Rijpstra W.I.C."/>
            <person name="Sinninghe Damste J.S."/>
            <person name="Mardanov A.V."/>
            <person name="Ravin N.V."/>
            <person name="Dedysh S.N."/>
        </authorList>
    </citation>
    <scope>NUCLEOTIDE SEQUENCE [LARGE SCALE GENOMIC DNA]</scope>
    <source>
        <strain evidence="4">PL17</strain>
    </source>
</reference>
<dbReference type="Pfam" id="PF13620">
    <property type="entry name" value="CarboxypepD_reg"/>
    <property type="match status" value="1"/>
</dbReference>
<dbReference type="AlphaFoldDB" id="A0A6M5Z1M1"/>
<keyword evidence="4" id="KW-1185">Reference proteome</keyword>
<protein>
    <submittedName>
        <fullName evidence="3">Uncharacterized protein</fullName>
    </submittedName>
</protein>
<dbReference type="GO" id="GO:0030246">
    <property type="term" value="F:carbohydrate binding"/>
    <property type="evidence" value="ECO:0007669"/>
    <property type="project" value="InterPro"/>
</dbReference>
<dbReference type="SUPFAM" id="SSF49452">
    <property type="entry name" value="Starch-binding domain-like"/>
    <property type="match status" value="1"/>
</dbReference>
<name>A0A6M5Z1M1_9BACT</name>
<feature type="chain" id="PRO_5026724334" evidence="2">
    <location>
        <begin position="21"/>
        <end position="1160"/>
    </location>
</feature>